<dbReference type="Proteomes" id="UP000271337">
    <property type="component" value="Unassembled WGS sequence"/>
</dbReference>
<organism evidence="2 8">
    <name type="scientific">Hortaea werneckii</name>
    <name type="common">Black yeast</name>
    <name type="synonym">Cladosporium werneckii</name>
    <dbReference type="NCBI Taxonomy" id="91943"/>
    <lineage>
        <taxon>Eukaryota</taxon>
        <taxon>Fungi</taxon>
        <taxon>Dikarya</taxon>
        <taxon>Ascomycota</taxon>
        <taxon>Pezizomycotina</taxon>
        <taxon>Dothideomycetes</taxon>
        <taxon>Dothideomycetidae</taxon>
        <taxon>Mycosphaerellales</taxon>
        <taxon>Teratosphaeriaceae</taxon>
        <taxon>Hortaea</taxon>
    </lineage>
</organism>
<dbReference type="InterPro" id="IPR010281">
    <property type="entry name" value="DUF885"/>
</dbReference>
<reference evidence="6 7" key="1">
    <citation type="journal article" date="2018" name="BMC Genomics">
        <title>Genomic evidence for intraspecific hybridization in a clonal and extremely halotolerant yeast.</title>
        <authorList>
            <person name="Gostincar C."/>
            <person name="Stajich J.E."/>
            <person name="Zupancic J."/>
            <person name="Zalar P."/>
            <person name="Gunde-Cimerman N."/>
        </authorList>
    </citation>
    <scope>NUCLEOTIDE SEQUENCE [LARGE SCALE GENOMIC DNA]</scope>
    <source>
        <strain evidence="5 7">EXF-6651</strain>
        <strain evidence="3 9">EXF-6654</strain>
        <strain evidence="2 8">EXF-6656</strain>
        <strain evidence="4 6">EXF-6669</strain>
    </source>
</reference>
<feature type="compositionally biased region" description="Polar residues" evidence="1">
    <location>
        <begin position="17"/>
        <end position="27"/>
    </location>
</feature>
<proteinExistence type="predicted"/>
<dbReference type="Proteomes" id="UP000282582">
    <property type="component" value="Unassembled WGS sequence"/>
</dbReference>
<dbReference type="EMBL" id="QWIL01000046">
    <property type="protein sequence ID" value="RMY25181.1"/>
    <property type="molecule type" value="Genomic_DNA"/>
</dbReference>
<dbReference type="Proteomes" id="UP000276864">
    <property type="component" value="Unassembled WGS sequence"/>
</dbReference>
<sequence length="574" mass="66633">MTRNAVGKIAYRDSDRTNSTPNVSTHNTDVSQLTTVIREDVKDIKSFFNCSYSRTRSERLRAYLESRRTELTSIPYTQLDQEGQVDYILLKKYLDRQLGELDTVQERNAELKTLVEPFASKLVELLEERQRVAPTIGKRAADVLSTACREVEGKLTAVKDGSLRCDSEEERLAVYRALGILHELQSMFEEWLGFYQGYDPEFIWWVVAPCKQLLHLLPQLESSFRENLLAIGNGKKDAIVGQPAGRDAILKDLDEQFIAYTPEELICIAEKEYSWCHTEMLKASNDLGHGQDWKAALEHVKNMYVRPGQQIHLVRELAEEAIDYVKKHDMVTIPPVAAECWKTSMMSPERQKENPFFLGGERIIVSYPTDTMSHEEKLMSMRGNSRPFSRSTVFHELVPGHHLQYHMIKRYRSYRSLFSTPFWMEGWAFYWEFILWDRGFAGTPEDKIGMLFWRMHRCARIVFSLKFHLGEMTPQECIEYLVTKVGHERATAEGEVRRSFSGSYSPLYQAGYMLGALQFYALRKEIVDAGAMTEKQFHDRVLKEGEMPIELLRLLLQETPLEPEHQASWRFYNL</sequence>
<dbReference type="Proteomes" id="UP000281245">
    <property type="component" value="Unassembled WGS sequence"/>
</dbReference>
<dbReference type="EMBL" id="QWIK01000090">
    <property type="protein sequence ID" value="RMY13651.1"/>
    <property type="molecule type" value="Genomic_DNA"/>
</dbReference>
<dbReference type="EMBL" id="QWIJ01000054">
    <property type="protein sequence ID" value="RMX88804.1"/>
    <property type="molecule type" value="Genomic_DNA"/>
</dbReference>
<evidence type="ECO:0000313" key="2">
    <source>
        <dbReference type="EMBL" id="RMX88804.1"/>
    </source>
</evidence>
<evidence type="ECO:0000313" key="4">
    <source>
        <dbReference type="EMBL" id="RMY25181.1"/>
    </source>
</evidence>
<dbReference type="AlphaFoldDB" id="A0A3M6XD94"/>
<evidence type="ECO:0000313" key="5">
    <source>
        <dbReference type="EMBL" id="RMY40697.1"/>
    </source>
</evidence>
<comment type="caution">
    <text evidence="2">The sequence shown here is derived from an EMBL/GenBank/DDBJ whole genome shotgun (WGS) entry which is preliminary data.</text>
</comment>
<evidence type="ECO:0000313" key="8">
    <source>
        <dbReference type="Proteomes" id="UP000281245"/>
    </source>
</evidence>
<evidence type="ECO:0000313" key="6">
    <source>
        <dbReference type="Proteomes" id="UP000271337"/>
    </source>
</evidence>
<protein>
    <recommendedName>
        <fullName evidence="10">X-Pro dipeptidyl-peptidase</fullName>
    </recommendedName>
</protein>
<dbReference type="EMBL" id="QWIM01000057">
    <property type="protein sequence ID" value="RMY40697.1"/>
    <property type="molecule type" value="Genomic_DNA"/>
</dbReference>
<dbReference type="Pfam" id="PF05960">
    <property type="entry name" value="DUF885"/>
    <property type="match status" value="1"/>
</dbReference>
<evidence type="ECO:0008006" key="10">
    <source>
        <dbReference type="Google" id="ProtNLM"/>
    </source>
</evidence>
<evidence type="ECO:0000313" key="9">
    <source>
        <dbReference type="Proteomes" id="UP000282582"/>
    </source>
</evidence>
<accession>A0A3M6XD94</accession>
<name>A0A3M6XD94_HORWE</name>
<dbReference type="VEuPathDB" id="FungiDB:BTJ68_12758"/>
<evidence type="ECO:0000313" key="7">
    <source>
        <dbReference type="Proteomes" id="UP000276864"/>
    </source>
</evidence>
<feature type="region of interest" description="Disordered" evidence="1">
    <location>
        <begin position="1"/>
        <end position="27"/>
    </location>
</feature>
<evidence type="ECO:0000313" key="3">
    <source>
        <dbReference type="EMBL" id="RMY13651.1"/>
    </source>
</evidence>
<evidence type="ECO:0000256" key="1">
    <source>
        <dbReference type="SAM" id="MobiDB-lite"/>
    </source>
</evidence>
<gene>
    <name evidence="5" type="ORF">D0866_01092</name>
    <name evidence="4" type="ORF">D0867_00884</name>
    <name evidence="3" type="ORF">D0868_01891</name>
    <name evidence="2" type="ORF">D0869_01358</name>
</gene>
<dbReference type="PANTHER" id="PTHR33361:SF2">
    <property type="entry name" value="DUF885 DOMAIN-CONTAINING PROTEIN"/>
    <property type="match status" value="1"/>
</dbReference>
<dbReference type="OrthoDB" id="5959877at2759"/>
<dbReference type="SUPFAM" id="SSF55486">
    <property type="entry name" value="Metalloproteases ('zincins'), catalytic domain"/>
    <property type="match status" value="1"/>
</dbReference>
<dbReference type="PANTHER" id="PTHR33361">
    <property type="entry name" value="GLR0591 PROTEIN"/>
    <property type="match status" value="1"/>
</dbReference>